<dbReference type="Gene3D" id="1.10.150.240">
    <property type="entry name" value="Putative phosphatase, domain 2"/>
    <property type="match status" value="1"/>
</dbReference>
<comment type="caution">
    <text evidence="1">The sequence shown here is derived from an EMBL/GenBank/DDBJ whole genome shotgun (WGS) entry which is preliminary data.</text>
</comment>
<dbReference type="SUPFAM" id="SSF56784">
    <property type="entry name" value="HAD-like"/>
    <property type="match status" value="1"/>
</dbReference>
<gene>
    <name evidence="1" type="ORF">FJQ54_05105</name>
</gene>
<protein>
    <submittedName>
        <fullName evidence="1">HAD family phosphatase</fullName>
    </submittedName>
</protein>
<keyword evidence="2" id="KW-1185">Reference proteome</keyword>
<organism evidence="1 2">
    <name type="scientific">Sandaracinobacter neustonicus</name>
    <dbReference type="NCBI Taxonomy" id="1715348"/>
    <lineage>
        <taxon>Bacteria</taxon>
        <taxon>Pseudomonadati</taxon>
        <taxon>Pseudomonadota</taxon>
        <taxon>Alphaproteobacteria</taxon>
        <taxon>Sphingomonadales</taxon>
        <taxon>Sphingosinicellaceae</taxon>
        <taxon>Sandaracinobacter</taxon>
    </lineage>
</organism>
<proteinExistence type="predicted"/>
<dbReference type="SFLD" id="SFLDS00003">
    <property type="entry name" value="Haloacid_Dehalogenase"/>
    <property type="match status" value="1"/>
</dbReference>
<dbReference type="PRINTS" id="PR00413">
    <property type="entry name" value="HADHALOGNASE"/>
</dbReference>
<sequence length="218" mass="23711">MLDFAPKAVIFDMDGLLLDTERLTRIAMEQEAAARGLSFPDELFLGLVGVDETGTRKRLAEVFGADFDYDDFRPAYRARVRERVKQGMPMRPGAREMVEAVKAAGLPMAVATSSWRAQAEPHLAQAGILPWLDALVTRDDVTNAKPDPEPYRLAAKRLGFAPGEILALEDSHSGVRSAAAAGTKVVMVPDLLPASDEMRALAYAVAPDLHVVRGWLGL</sequence>
<reference evidence="1 2" key="1">
    <citation type="submission" date="2019-06" db="EMBL/GenBank/DDBJ databases">
        <authorList>
            <person name="Lee I."/>
            <person name="Jang G.I."/>
            <person name="Hwang C.Y."/>
        </authorList>
    </citation>
    <scope>NUCLEOTIDE SEQUENCE [LARGE SCALE GENOMIC DNA]</scope>
    <source>
        <strain evidence="1 2">PAMC 28131</strain>
    </source>
</reference>
<dbReference type="Proteomes" id="UP000319897">
    <property type="component" value="Unassembled WGS sequence"/>
</dbReference>
<dbReference type="RefSeq" id="WP_140927337.1">
    <property type="nucleotide sequence ID" value="NZ_VFSU01000016.1"/>
</dbReference>
<dbReference type="PANTHER" id="PTHR18901:SF38">
    <property type="entry name" value="PSEUDOURIDINE-5'-PHOSPHATASE"/>
    <property type="match status" value="1"/>
</dbReference>
<dbReference type="EMBL" id="VFSU01000016">
    <property type="protein sequence ID" value="TPE62898.1"/>
    <property type="molecule type" value="Genomic_DNA"/>
</dbReference>
<accession>A0A501XQB8</accession>
<name>A0A501XQB8_9SPHN</name>
<dbReference type="OrthoDB" id="9797743at2"/>
<dbReference type="PANTHER" id="PTHR18901">
    <property type="entry name" value="2-DEOXYGLUCOSE-6-PHOSPHATE PHOSPHATASE 2"/>
    <property type="match status" value="1"/>
</dbReference>
<dbReference type="InterPro" id="IPR023214">
    <property type="entry name" value="HAD_sf"/>
</dbReference>
<dbReference type="Gene3D" id="3.40.50.1000">
    <property type="entry name" value="HAD superfamily/HAD-like"/>
    <property type="match status" value="1"/>
</dbReference>
<dbReference type="SFLD" id="SFLDG01129">
    <property type="entry name" value="C1.5:_HAD__Beta-PGM__Phosphata"/>
    <property type="match status" value="1"/>
</dbReference>
<dbReference type="Pfam" id="PF13419">
    <property type="entry name" value="HAD_2"/>
    <property type="match status" value="1"/>
</dbReference>
<dbReference type="InterPro" id="IPR036412">
    <property type="entry name" value="HAD-like_sf"/>
</dbReference>
<dbReference type="InterPro" id="IPR006439">
    <property type="entry name" value="HAD-SF_hydro_IA"/>
</dbReference>
<evidence type="ECO:0000313" key="1">
    <source>
        <dbReference type="EMBL" id="TPE62898.1"/>
    </source>
</evidence>
<dbReference type="InterPro" id="IPR041492">
    <property type="entry name" value="HAD_2"/>
</dbReference>
<dbReference type="NCBIfam" id="TIGR01509">
    <property type="entry name" value="HAD-SF-IA-v3"/>
    <property type="match status" value="1"/>
</dbReference>
<evidence type="ECO:0000313" key="2">
    <source>
        <dbReference type="Proteomes" id="UP000319897"/>
    </source>
</evidence>
<dbReference type="AlphaFoldDB" id="A0A501XQB8"/>
<dbReference type="InterPro" id="IPR023198">
    <property type="entry name" value="PGP-like_dom2"/>
</dbReference>